<gene>
    <name evidence="1" type="ORF">EI555_020773</name>
</gene>
<reference evidence="2" key="1">
    <citation type="journal article" date="2019" name="IScience">
        <title>Narwhal Genome Reveals Long-Term Low Genetic Diversity despite Current Large Abundance Size.</title>
        <authorList>
            <person name="Westbury M.V."/>
            <person name="Petersen B."/>
            <person name="Garde E."/>
            <person name="Heide-Jorgensen M.P."/>
            <person name="Lorenzen E.D."/>
        </authorList>
    </citation>
    <scope>NUCLEOTIDE SEQUENCE [LARGE SCALE GENOMIC DNA]</scope>
</reference>
<dbReference type="EMBL" id="RWIC01000054">
    <property type="protein sequence ID" value="TKC51337.1"/>
    <property type="molecule type" value="Genomic_DNA"/>
</dbReference>
<feature type="non-terminal residue" evidence="1">
    <location>
        <position position="19"/>
    </location>
</feature>
<name>A0A4U1FNL4_MONMO</name>
<sequence length="19" mass="1828">MGQSQSGGHGPGGGKKDDK</sequence>
<evidence type="ECO:0000313" key="2">
    <source>
        <dbReference type="Proteomes" id="UP000308365"/>
    </source>
</evidence>
<organism evidence="1 2">
    <name type="scientific">Monodon monoceros</name>
    <name type="common">Narwhal</name>
    <name type="synonym">Ceratodon monodon</name>
    <dbReference type="NCBI Taxonomy" id="40151"/>
    <lineage>
        <taxon>Eukaryota</taxon>
        <taxon>Metazoa</taxon>
        <taxon>Chordata</taxon>
        <taxon>Craniata</taxon>
        <taxon>Vertebrata</taxon>
        <taxon>Euteleostomi</taxon>
        <taxon>Mammalia</taxon>
        <taxon>Eutheria</taxon>
        <taxon>Laurasiatheria</taxon>
        <taxon>Artiodactyla</taxon>
        <taxon>Whippomorpha</taxon>
        <taxon>Cetacea</taxon>
        <taxon>Odontoceti</taxon>
        <taxon>Monodontidae</taxon>
        <taxon>Monodon</taxon>
    </lineage>
</organism>
<evidence type="ECO:0000313" key="1">
    <source>
        <dbReference type="EMBL" id="TKC51337.1"/>
    </source>
</evidence>
<dbReference type="Proteomes" id="UP000308365">
    <property type="component" value="Unassembled WGS sequence"/>
</dbReference>
<comment type="caution">
    <text evidence="1">The sequence shown here is derived from an EMBL/GenBank/DDBJ whole genome shotgun (WGS) entry which is preliminary data.</text>
</comment>
<accession>A0A4U1FNL4</accession>
<proteinExistence type="predicted"/>
<protein>
    <submittedName>
        <fullName evidence="1">Uncharacterized protein</fullName>
    </submittedName>
</protein>
<dbReference type="AlphaFoldDB" id="A0A4U1FNL4"/>